<proteinExistence type="predicted"/>
<protein>
    <submittedName>
        <fullName evidence="2">Uncharacterized protein</fullName>
    </submittedName>
</protein>
<gene>
    <name evidence="2" type="ORF">PUN28_007596</name>
</gene>
<keyword evidence="3" id="KW-1185">Reference proteome</keyword>
<sequence length="76" mass="8728">MDQCVNGCCLTRTAEIIVDNRELETRMKFLESEIVPVRPAEDLRVSKDDVMLNGNNLRKSTESRTANPLPNLYQFQ</sequence>
<evidence type="ECO:0000313" key="2">
    <source>
        <dbReference type="EMBL" id="KAL0123066.1"/>
    </source>
</evidence>
<feature type="region of interest" description="Disordered" evidence="1">
    <location>
        <begin position="54"/>
        <end position="76"/>
    </location>
</feature>
<dbReference type="AlphaFoldDB" id="A0AAW2G445"/>
<dbReference type="EMBL" id="JADYXP020000006">
    <property type="protein sequence ID" value="KAL0123066.1"/>
    <property type="molecule type" value="Genomic_DNA"/>
</dbReference>
<evidence type="ECO:0000256" key="1">
    <source>
        <dbReference type="SAM" id="MobiDB-lite"/>
    </source>
</evidence>
<comment type="caution">
    <text evidence="2">The sequence shown here is derived from an EMBL/GenBank/DDBJ whole genome shotgun (WGS) entry which is preliminary data.</text>
</comment>
<organism evidence="2 3">
    <name type="scientific">Cardiocondyla obscurior</name>
    <dbReference type="NCBI Taxonomy" id="286306"/>
    <lineage>
        <taxon>Eukaryota</taxon>
        <taxon>Metazoa</taxon>
        <taxon>Ecdysozoa</taxon>
        <taxon>Arthropoda</taxon>
        <taxon>Hexapoda</taxon>
        <taxon>Insecta</taxon>
        <taxon>Pterygota</taxon>
        <taxon>Neoptera</taxon>
        <taxon>Endopterygota</taxon>
        <taxon>Hymenoptera</taxon>
        <taxon>Apocrita</taxon>
        <taxon>Aculeata</taxon>
        <taxon>Formicoidea</taxon>
        <taxon>Formicidae</taxon>
        <taxon>Myrmicinae</taxon>
        <taxon>Cardiocondyla</taxon>
    </lineage>
</organism>
<accession>A0AAW2G445</accession>
<evidence type="ECO:0000313" key="3">
    <source>
        <dbReference type="Proteomes" id="UP001430953"/>
    </source>
</evidence>
<reference evidence="2 3" key="1">
    <citation type="submission" date="2023-03" db="EMBL/GenBank/DDBJ databases">
        <title>High recombination rates correlate with genetic variation in Cardiocondyla obscurior ants.</title>
        <authorList>
            <person name="Errbii M."/>
        </authorList>
    </citation>
    <scope>NUCLEOTIDE SEQUENCE [LARGE SCALE GENOMIC DNA]</scope>
    <source>
        <strain evidence="2">Alpha-2009</strain>
        <tissue evidence="2">Whole body</tissue>
    </source>
</reference>
<dbReference type="Proteomes" id="UP001430953">
    <property type="component" value="Unassembled WGS sequence"/>
</dbReference>
<name>A0AAW2G445_9HYME</name>